<evidence type="ECO:0000256" key="1">
    <source>
        <dbReference type="SAM" id="Phobius"/>
    </source>
</evidence>
<keyword evidence="1" id="KW-0472">Membrane</keyword>
<name>A0AAD3XV98_NEPGR</name>
<proteinExistence type="predicted"/>
<feature type="transmembrane region" description="Helical" evidence="1">
    <location>
        <begin position="6"/>
        <end position="24"/>
    </location>
</feature>
<accession>A0AAD3XV98</accession>
<reference evidence="2" key="1">
    <citation type="submission" date="2023-05" db="EMBL/GenBank/DDBJ databases">
        <title>Nepenthes gracilis genome sequencing.</title>
        <authorList>
            <person name="Fukushima K."/>
        </authorList>
    </citation>
    <scope>NUCLEOTIDE SEQUENCE</scope>
    <source>
        <strain evidence="2">SING2019-196</strain>
    </source>
</reference>
<evidence type="ECO:0000313" key="3">
    <source>
        <dbReference type="Proteomes" id="UP001279734"/>
    </source>
</evidence>
<organism evidence="2 3">
    <name type="scientific">Nepenthes gracilis</name>
    <name type="common">Slender pitcher plant</name>
    <dbReference type="NCBI Taxonomy" id="150966"/>
    <lineage>
        <taxon>Eukaryota</taxon>
        <taxon>Viridiplantae</taxon>
        <taxon>Streptophyta</taxon>
        <taxon>Embryophyta</taxon>
        <taxon>Tracheophyta</taxon>
        <taxon>Spermatophyta</taxon>
        <taxon>Magnoliopsida</taxon>
        <taxon>eudicotyledons</taxon>
        <taxon>Gunneridae</taxon>
        <taxon>Pentapetalae</taxon>
        <taxon>Caryophyllales</taxon>
        <taxon>Nepenthaceae</taxon>
        <taxon>Nepenthes</taxon>
    </lineage>
</organism>
<sequence length="142" mass="16354">MVDPRQILAGFLTFTMFAMLAHMIKREHFDSVAEVKTPQSPDAHFKNTKLAGSISFPREGPWKEDDSELKPCWVKPNVEEAGQSEGFVYSLLLTVLNTISPRLLMLWLWLEVLELLLYFLTLGEADWETEGTSKMFMMLRNL</sequence>
<keyword evidence="3" id="KW-1185">Reference proteome</keyword>
<keyword evidence="1" id="KW-1133">Transmembrane helix</keyword>
<gene>
    <name evidence="2" type="ORF">Nepgr_019392</name>
</gene>
<keyword evidence="1" id="KW-0812">Transmembrane</keyword>
<evidence type="ECO:0000313" key="2">
    <source>
        <dbReference type="EMBL" id="GMH17551.1"/>
    </source>
</evidence>
<dbReference type="Proteomes" id="UP001279734">
    <property type="component" value="Unassembled WGS sequence"/>
</dbReference>
<dbReference type="EMBL" id="BSYO01000018">
    <property type="protein sequence ID" value="GMH17551.1"/>
    <property type="molecule type" value="Genomic_DNA"/>
</dbReference>
<dbReference type="AlphaFoldDB" id="A0AAD3XV98"/>
<protein>
    <submittedName>
        <fullName evidence="2">Uncharacterized protein</fullName>
    </submittedName>
</protein>
<comment type="caution">
    <text evidence="2">The sequence shown here is derived from an EMBL/GenBank/DDBJ whole genome shotgun (WGS) entry which is preliminary data.</text>
</comment>